<dbReference type="PANTHER" id="PTHR33692">
    <property type="entry name" value="RIBOSOME MATURATION FACTOR RIMM"/>
    <property type="match status" value="1"/>
</dbReference>
<sequence length="86" mass="9510">YYHFQLIGLEVWTTQGKLVGNITKILTAESNDNYVVKGSEGEVLIPAIEDVVKSIDLNKGCIIIEPIEGLLSLNQKTTNKGSRHIQ</sequence>
<name>X1H6B5_9ZZZZ</name>
<dbReference type="GO" id="GO:0006364">
    <property type="term" value="P:rRNA processing"/>
    <property type="evidence" value="ECO:0007669"/>
    <property type="project" value="InterPro"/>
</dbReference>
<dbReference type="GO" id="GO:0005840">
    <property type="term" value="C:ribosome"/>
    <property type="evidence" value="ECO:0007669"/>
    <property type="project" value="InterPro"/>
</dbReference>
<dbReference type="GO" id="GO:0043022">
    <property type="term" value="F:ribosome binding"/>
    <property type="evidence" value="ECO:0007669"/>
    <property type="project" value="InterPro"/>
</dbReference>
<gene>
    <name evidence="2" type="ORF">S03H2_40795</name>
</gene>
<dbReference type="PANTHER" id="PTHR33692:SF1">
    <property type="entry name" value="RIBOSOME MATURATION FACTOR RIMM"/>
    <property type="match status" value="1"/>
</dbReference>
<protein>
    <recommendedName>
        <fullName evidence="1">Ribosome maturation factor RimM PRC barrel domain-containing protein</fullName>
    </recommendedName>
</protein>
<dbReference type="Gene3D" id="2.30.30.240">
    <property type="entry name" value="PRC-barrel domain"/>
    <property type="match status" value="1"/>
</dbReference>
<dbReference type="Pfam" id="PF24986">
    <property type="entry name" value="PRC_RimM"/>
    <property type="match status" value="1"/>
</dbReference>
<dbReference type="EMBL" id="BARU01025309">
    <property type="protein sequence ID" value="GAH64927.1"/>
    <property type="molecule type" value="Genomic_DNA"/>
</dbReference>
<accession>X1H6B5</accession>
<reference evidence="2" key="1">
    <citation type="journal article" date="2014" name="Front. Microbiol.">
        <title>High frequency of phylogenetically diverse reductive dehalogenase-homologous genes in deep subseafloor sedimentary metagenomes.</title>
        <authorList>
            <person name="Kawai M."/>
            <person name="Futagami T."/>
            <person name="Toyoda A."/>
            <person name="Takaki Y."/>
            <person name="Nishi S."/>
            <person name="Hori S."/>
            <person name="Arai W."/>
            <person name="Tsubouchi T."/>
            <person name="Morono Y."/>
            <person name="Uchiyama I."/>
            <person name="Ito T."/>
            <person name="Fujiyama A."/>
            <person name="Inagaki F."/>
            <person name="Takami H."/>
        </authorList>
    </citation>
    <scope>NUCLEOTIDE SEQUENCE</scope>
    <source>
        <strain evidence="2">Expedition CK06-06</strain>
    </source>
</reference>
<proteinExistence type="predicted"/>
<dbReference type="InterPro" id="IPR011033">
    <property type="entry name" value="PRC_barrel-like_sf"/>
</dbReference>
<dbReference type="InterPro" id="IPR011961">
    <property type="entry name" value="RimM"/>
</dbReference>
<dbReference type="AlphaFoldDB" id="X1H6B5"/>
<dbReference type="SUPFAM" id="SSF50346">
    <property type="entry name" value="PRC-barrel domain"/>
    <property type="match status" value="1"/>
</dbReference>
<feature type="non-terminal residue" evidence="2">
    <location>
        <position position="1"/>
    </location>
</feature>
<feature type="domain" description="Ribosome maturation factor RimM PRC barrel" evidence="1">
    <location>
        <begin position="4"/>
        <end position="70"/>
    </location>
</feature>
<comment type="caution">
    <text evidence="2">The sequence shown here is derived from an EMBL/GenBank/DDBJ whole genome shotgun (WGS) entry which is preliminary data.</text>
</comment>
<evidence type="ECO:0000259" key="1">
    <source>
        <dbReference type="Pfam" id="PF24986"/>
    </source>
</evidence>
<organism evidence="2">
    <name type="scientific">marine sediment metagenome</name>
    <dbReference type="NCBI Taxonomy" id="412755"/>
    <lineage>
        <taxon>unclassified sequences</taxon>
        <taxon>metagenomes</taxon>
        <taxon>ecological metagenomes</taxon>
    </lineage>
</organism>
<dbReference type="InterPro" id="IPR056792">
    <property type="entry name" value="PRC_RimM"/>
</dbReference>
<evidence type="ECO:0000313" key="2">
    <source>
        <dbReference type="EMBL" id="GAH64927.1"/>
    </source>
</evidence>